<feature type="repeat" description="TPR" evidence="1">
    <location>
        <begin position="269"/>
        <end position="302"/>
    </location>
</feature>
<evidence type="ECO:0000256" key="1">
    <source>
        <dbReference type="PROSITE-ProRule" id="PRU00339"/>
    </source>
</evidence>
<dbReference type="PANTHER" id="PTHR10098">
    <property type="entry name" value="RAPSYN-RELATED"/>
    <property type="match status" value="1"/>
</dbReference>
<name>A0A918JUR6_9FLAO</name>
<sequence>MKYRLVVYLYLFTFFSYSQDYKIFQKKLSPNIPLEIAEQKIDSFVNNATKILPPIEIADHYHEYGLWYFQKWNIIKDITLLEKAFFYTEKSKNIKKAISNIDQQSLNKTLYNLGHFSFRKHDFFEAIKYYSEIIKANGTKKRLLFSHIALGETYTKIGDFHKALHILEKGIELAGSDKLYQKNIIDGYIQLADTYSLMGYEEYSSEIQSNLQKADSILDLVSFNTIRHKNYIYQIEGNRLLKTKKYLQANFFFHKTLENLYSGDSYNKAITYNSLGVSFHNLRKLDSAQFYIQKSISVAPNFTPAHENMGDLYIEQKDFIKGLQAYQKAIDYSVSNDKNSGYKNLITIQELEVTVNKYDLLHHLIQKANGWMQYYLYDKDKNHLIEALETFKLADKLVDIIRFESTEYKSKLFWREQGASLYRKAVETCYLLKKPEEAYYFMEKNKALLLLEDITNEQAKENTKLPVVIAKREFALKKEIYLSENELNSSQKQPKDSIQIIKDKVYKNKRLYEQFVDSISKIYPEYAVNKKKITVLPHYTFTTKYILEDEVVLQYILDKDHGYGLLTSSNKSIFFEIKDVPVLIEDIKLLRKQSSQWFVHQEQVTAYQKNANSIFQKLIPPSVHTLVKGKKITIVPDYTLQQISFDALTTSAQPHSYFIKDAEIRYAYSMSYLDRKEQVTNISKYPFIGFAPVTFSNNKLGDLPLSKDEVLSISSLYNGDTILEEKATKANFLDTIQAYKVIHLSTHADIGDIVDPWIAFRDQKLSLHEIYATKNQSDMVVLSACKTSLGELKLGEGIMSLARGFFHSGAKSVVSSLWATNDKSSQELMLDFYKKLDKGETKASALRNAKLDYIRTHTGSELSPFYWGSLILIGDNSPITLSQNTYYWYWAGSLALLMLIISVFYIRRKKQKG</sequence>
<feature type="domain" description="CHAT" evidence="3">
    <location>
        <begin position="609"/>
        <end position="875"/>
    </location>
</feature>
<keyword evidence="2" id="KW-1133">Transmembrane helix</keyword>
<keyword evidence="1" id="KW-0802">TPR repeat</keyword>
<feature type="repeat" description="TPR" evidence="1">
    <location>
        <begin position="107"/>
        <end position="140"/>
    </location>
</feature>
<dbReference type="Proteomes" id="UP000601108">
    <property type="component" value="Unassembled WGS sequence"/>
</dbReference>
<keyword evidence="5" id="KW-1185">Reference proteome</keyword>
<comment type="caution">
    <text evidence="4">The sequence shown here is derived from an EMBL/GenBank/DDBJ whole genome shotgun (WGS) entry which is preliminary data.</text>
</comment>
<accession>A0A918JUR6</accession>
<dbReference type="Pfam" id="PF12770">
    <property type="entry name" value="CHAT"/>
    <property type="match status" value="1"/>
</dbReference>
<organism evidence="4 5">
    <name type="scientific">Aquimarina muelleri</name>
    <dbReference type="NCBI Taxonomy" id="279356"/>
    <lineage>
        <taxon>Bacteria</taxon>
        <taxon>Pseudomonadati</taxon>
        <taxon>Bacteroidota</taxon>
        <taxon>Flavobacteriia</taxon>
        <taxon>Flavobacteriales</taxon>
        <taxon>Flavobacteriaceae</taxon>
        <taxon>Aquimarina</taxon>
    </lineage>
</organism>
<evidence type="ECO:0000256" key="2">
    <source>
        <dbReference type="SAM" id="Phobius"/>
    </source>
</evidence>
<evidence type="ECO:0000259" key="3">
    <source>
        <dbReference type="Pfam" id="PF12770"/>
    </source>
</evidence>
<reference evidence="4 5" key="1">
    <citation type="journal article" date="2014" name="Int. J. Syst. Evol. Microbiol.">
        <title>Complete genome sequence of Corynebacterium casei LMG S-19264T (=DSM 44701T), isolated from a smear-ripened cheese.</title>
        <authorList>
            <consortium name="US DOE Joint Genome Institute (JGI-PGF)"/>
            <person name="Walter F."/>
            <person name="Albersmeier A."/>
            <person name="Kalinowski J."/>
            <person name="Ruckert C."/>
        </authorList>
    </citation>
    <scope>NUCLEOTIDE SEQUENCE [LARGE SCALE GENOMIC DNA]</scope>
    <source>
        <strain evidence="4 5">KCTC 12285</strain>
    </source>
</reference>
<dbReference type="InterPro" id="IPR011990">
    <property type="entry name" value="TPR-like_helical_dom_sf"/>
</dbReference>
<dbReference type="PROSITE" id="PS50005">
    <property type="entry name" value="TPR"/>
    <property type="match status" value="4"/>
</dbReference>
<dbReference type="Gene3D" id="1.25.40.10">
    <property type="entry name" value="Tetratricopeptide repeat domain"/>
    <property type="match status" value="2"/>
</dbReference>
<evidence type="ECO:0000313" key="4">
    <source>
        <dbReference type="EMBL" id="GGX15698.1"/>
    </source>
</evidence>
<keyword evidence="2" id="KW-0472">Membrane</keyword>
<protein>
    <submittedName>
        <fullName evidence="4">Tetratricopeptide repeat domain protein</fullName>
    </submittedName>
</protein>
<feature type="repeat" description="TPR" evidence="1">
    <location>
        <begin position="303"/>
        <end position="336"/>
    </location>
</feature>
<proteinExistence type="predicted"/>
<dbReference type="Pfam" id="PF13181">
    <property type="entry name" value="TPR_8"/>
    <property type="match status" value="1"/>
</dbReference>
<dbReference type="InterPro" id="IPR024983">
    <property type="entry name" value="CHAT_dom"/>
</dbReference>
<dbReference type="Pfam" id="PF13424">
    <property type="entry name" value="TPR_12"/>
    <property type="match status" value="1"/>
</dbReference>
<dbReference type="SUPFAM" id="SSF48452">
    <property type="entry name" value="TPR-like"/>
    <property type="match status" value="1"/>
</dbReference>
<dbReference type="EMBL" id="BMWS01000009">
    <property type="protein sequence ID" value="GGX15698.1"/>
    <property type="molecule type" value="Genomic_DNA"/>
</dbReference>
<dbReference type="SMART" id="SM00028">
    <property type="entry name" value="TPR"/>
    <property type="match status" value="4"/>
</dbReference>
<dbReference type="RefSeq" id="WP_027413201.1">
    <property type="nucleotide sequence ID" value="NZ_BMWS01000009.1"/>
</dbReference>
<keyword evidence="2" id="KW-0812">Transmembrane</keyword>
<gene>
    <name evidence="4" type="ORF">GCM10007384_16550</name>
</gene>
<feature type="transmembrane region" description="Helical" evidence="2">
    <location>
        <begin position="886"/>
        <end position="906"/>
    </location>
</feature>
<dbReference type="AlphaFoldDB" id="A0A918JUR6"/>
<evidence type="ECO:0000313" key="5">
    <source>
        <dbReference type="Proteomes" id="UP000601108"/>
    </source>
</evidence>
<dbReference type="InterPro" id="IPR019734">
    <property type="entry name" value="TPR_rpt"/>
</dbReference>
<feature type="repeat" description="TPR" evidence="1">
    <location>
        <begin position="144"/>
        <end position="177"/>
    </location>
</feature>